<sequence>MNHLLRGMRIAIGAGLVSLMGAAQAQSLAQSLDIPGAQLLLTTTAAGVQIYACEYGADHTLGWVFQQPRATLYDAHGAAVIEHSAGPSWQARDGSRIEGKVVAQMPSDTPDSVPQLLLATHSTGAQGVLDSVRYVQRVRTVGGVKPAAPCTAEHESGSSPYIATYRFYR</sequence>
<dbReference type="OrthoDB" id="193535at2"/>
<dbReference type="AlphaFoldDB" id="A0A7Z2GD45"/>
<protein>
    <submittedName>
        <fullName evidence="2">DUF3455 domain-containing protein</fullName>
    </submittedName>
</protein>
<evidence type="ECO:0000313" key="2">
    <source>
        <dbReference type="EMBL" id="QGZ59538.1"/>
    </source>
</evidence>
<dbReference type="Pfam" id="PF11937">
    <property type="entry name" value="DUF3455"/>
    <property type="match status" value="1"/>
</dbReference>
<dbReference type="PANTHER" id="PTHR35567:SF1">
    <property type="entry name" value="CONSERVED FUNGAL PROTEIN (AFU_ORTHOLOGUE AFUA_1G14230)"/>
    <property type="match status" value="1"/>
</dbReference>
<dbReference type="PANTHER" id="PTHR35567">
    <property type="entry name" value="MALATE DEHYDROGENASE (AFU_ORTHOLOGUE AFUA_2G13800)"/>
    <property type="match status" value="1"/>
</dbReference>
<accession>A0A7Z2GD45</accession>
<dbReference type="Proteomes" id="UP000434209">
    <property type="component" value="Chromosome 4"/>
</dbReference>
<name>A0A7Z2GD45_9BURK</name>
<proteinExistence type="predicted"/>
<evidence type="ECO:0000313" key="3">
    <source>
        <dbReference type="Proteomes" id="UP000434209"/>
    </source>
</evidence>
<dbReference type="InterPro" id="IPR021851">
    <property type="entry name" value="DUF3455"/>
</dbReference>
<organism evidence="2 3">
    <name type="scientific">Paraburkholderia acidiphila</name>
    <dbReference type="NCBI Taxonomy" id="2571747"/>
    <lineage>
        <taxon>Bacteria</taxon>
        <taxon>Pseudomonadati</taxon>
        <taxon>Pseudomonadota</taxon>
        <taxon>Betaproteobacteria</taxon>
        <taxon>Burkholderiales</taxon>
        <taxon>Burkholderiaceae</taxon>
        <taxon>Paraburkholderia</taxon>
    </lineage>
</organism>
<dbReference type="EMBL" id="CP046912">
    <property type="protein sequence ID" value="QGZ59538.1"/>
    <property type="molecule type" value="Genomic_DNA"/>
</dbReference>
<evidence type="ECO:0000256" key="1">
    <source>
        <dbReference type="SAM" id="SignalP"/>
    </source>
</evidence>
<dbReference type="RefSeq" id="WP_158762718.1">
    <property type="nucleotide sequence ID" value="NZ_CP046912.1"/>
</dbReference>
<keyword evidence="1" id="KW-0732">Signal</keyword>
<feature type="chain" id="PRO_5031337392" evidence="1">
    <location>
        <begin position="26"/>
        <end position="169"/>
    </location>
</feature>
<keyword evidence="3" id="KW-1185">Reference proteome</keyword>
<dbReference type="KEGG" id="pacp:FAZ97_31615"/>
<feature type="signal peptide" evidence="1">
    <location>
        <begin position="1"/>
        <end position="25"/>
    </location>
</feature>
<reference evidence="2 3" key="1">
    <citation type="submission" date="2019-12" db="EMBL/GenBank/DDBJ databases">
        <title>Paraburkholderia acidiphila 7Q-K02 sp. nov and Paraburkholderia acidisoli DHF22 sp. nov., two strains isolated from forest soil.</title>
        <authorList>
            <person name="Gao Z."/>
            <person name="Qiu L."/>
        </authorList>
    </citation>
    <scope>NUCLEOTIDE SEQUENCE [LARGE SCALE GENOMIC DNA]</scope>
    <source>
        <strain evidence="2 3">7Q-K02</strain>
    </source>
</reference>
<gene>
    <name evidence="2" type="ORF">FAZ97_31615</name>
</gene>